<dbReference type="InterPro" id="IPR023319">
    <property type="entry name" value="Tex-like_HTH_dom_sf"/>
</dbReference>
<dbReference type="Gene3D" id="2.40.50.140">
    <property type="entry name" value="Nucleic acid-binding proteins"/>
    <property type="match status" value="1"/>
</dbReference>
<dbReference type="Pfam" id="PF16921">
    <property type="entry name" value="Tex_YqgF"/>
    <property type="match status" value="1"/>
</dbReference>
<sequence>MTLQTASIQQTIAEELGVRAGQVQAAVDLLDGGATVPFIARYRKEATGELDDAQLRTLEERLRYLRELEERRTAILESISSQGKLDEALEAQIRAADSKARLEDIYLPYKPKRRTKAQIARENGLEPLAELLLADPTRDPQAEAAGYLGENVADAAAALEGARSILVERFGEDADLLGELRERMWGRGRLSAKVRDGKEEAGAKFSDYFDFAEPFVKLPSHRVLAMLRGEKEDVLDLTMEPYADEADAEAPGGYESRIAQKFEISDRGRPADRWLLDTVRWAWRTRLLVHLGIDLRLRLRTEAEDEAVRVFAANLRDLLLAAPAGTRATLGLDPGFRTGVKVAVVDATGKVVAHDTIHPHVPANRWDESIHTLARLCAAHRVELIAIGNGTASRETDKLAGDLIKRHPELKLTKAVVSEAGASVYSASAFASQELPELNVSIRGAVSIARRLQDPLAELVKIDPKSIGVGQYQHDLSEAKLSRSLDAVVEDCVNGVGVDVNTASAPLLTRVSGIGATLADNIVAHRDANGPFRSRKAIKDVARLGPKAFEQCAGFLRIPGGDDPLDGSSVHPEAYPVVRRILTNTGGDLKALIGNGSVLRGLRPSDFADEQFGVPTVTDILRELEKPGRDPRPAFRTAAFKEGVEKLSDLEPGMLLEGTVTNVAAFGAFVDVGVHQDGLVHVSALSRTFVKDPREVVKSGDIVRVKVLEVDIPRKRISLTLRLDDEAGPKQERGPRGRQQGQDQGQGQGPTQGQRPQGQGRRAPQPRRENARGGAAPAPAANSAMADALRRAGLRP</sequence>
<feature type="domain" description="S1 motif" evidence="2">
    <location>
        <begin position="653"/>
        <end position="722"/>
    </location>
</feature>
<accession>A0ABV6UR62</accession>
<dbReference type="Gene3D" id="1.10.10.650">
    <property type="entry name" value="RuvA domain 2-like"/>
    <property type="match status" value="1"/>
</dbReference>
<organism evidence="3 4">
    <name type="scientific">Streptacidiphilus cavernicola</name>
    <dbReference type="NCBI Taxonomy" id="3342716"/>
    <lineage>
        <taxon>Bacteria</taxon>
        <taxon>Bacillati</taxon>
        <taxon>Actinomycetota</taxon>
        <taxon>Actinomycetes</taxon>
        <taxon>Kitasatosporales</taxon>
        <taxon>Streptomycetaceae</taxon>
        <taxon>Streptacidiphilus</taxon>
    </lineage>
</organism>
<dbReference type="SUPFAM" id="SSF53098">
    <property type="entry name" value="Ribonuclease H-like"/>
    <property type="match status" value="1"/>
</dbReference>
<dbReference type="PROSITE" id="PS50126">
    <property type="entry name" value="S1"/>
    <property type="match status" value="1"/>
</dbReference>
<dbReference type="SMART" id="SM00732">
    <property type="entry name" value="YqgFc"/>
    <property type="match status" value="1"/>
</dbReference>
<dbReference type="InterPro" id="IPR010994">
    <property type="entry name" value="RuvA_2-like"/>
</dbReference>
<comment type="caution">
    <text evidence="3">The sequence shown here is derived from an EMBL/GenBank/DDBJ whole genome shotgun (WGS) entry which is preliminary data.</text>
</comment>
<dbReference type="SMART" id="SM00316">
    <property type="entry name" value="S1"/>
    <property type="match status" value="1"/>
</dbReference>
<dbReference type="PANTHER" id="PTHR10724">
    <property type="entry name" value="30S RIBOSOMAL PROTEIN S1"/>
    <property type="match status" value="1"/>
</dbReference>
<keyword evidence="4" id="KW-1185">Reference proteome</keyword>
<dbReference type="InterPro" id="IPR050437">
    <property type="entry name" value="Ribos_protein_bS1-like"/>
</dbReference>
<evidence type="ECO:0000256" key="1">
    <source>
        <dbReference type="SAM" id="MobiDB-lite"/>
    </source>
</evidence>
<dbReference type="CDD" id="cd05685">
    <property type="entry name" value="S1_Tex"/>
    <property type="match status" value="1"/>
</dbReference>
<feature type="region of interest" description="Disordered" evidence="1">
    <location>
        <begin position="723"/>
        <end position="796"/>
    </location>
</feature>
<dbReference type="InterPro" id="IPR003029">
    <property type="entry name" value="S1_domain"/>
</dbReference>
<dbReference type="SUPFAM" id="SSF50249">
    <property type="entry name" value="Nucleic acid-binding proteins"/>
    <property type="match status" value="1"/>
</dbReference>
<dbReference type="InterPro" id="IPR032639">
    <property type="entry name" value="Tex_YqgF"/>
</dbReference>
<dbReference type="SUPFAM" id="SSF47781">
    <property type="entry name" value="RuvA domain 2-like"/>
    <property type="match status" value="2"/>
</dbReference>
<dbReference type="Proteomes" id="UP001592528">
    <property type="component" value="Unassembled WGS sequence"/>
</dbReference>
<dbReference type="InterPro" id="IPR041692">
    <property type="entry name" value="HHH_9"/>
</dbReference>
<dbReference type="Pfam" id="PF00575">
    <property type="entry name" value="S1"/>
    <property type="match status" value="1"/>
</dbReference>
<gene>
    <name evidence="3" type="ORF">ACEZDJ_21905</name>
</gene>
<reference evidence="3 4" key="1">
    <citation type="submission" date="2024-09" db="EMBL/GenBank/DDBJ databases">
        <authorList>
            <person name="Lee S.D."/>
        </authorList>
    </citation>
    <scope>NUCLEOTIDE SEQUENCE [LARGE SCALE GENOMIC DNA]</scope>
    <source>
        <strain evidence="3 4">N1-5</strain>
    </source>
</reference>
<dbReference type="Gene3D" id="3.30.420.140">
    <property type="entry name" value="YqgF/RNase H-like domain"/>
    <property type="match status" value="1"/>
</dbReference>
<dbReference type="InterPro" id="IPR055179">
    <property type="entry name" value="Tex-like_central_region"/>
</dbReference>
<dbReference type="InterPro" id="IPR023323">
    <property type="entry name" value="Tex-like_dom_sf"/>
</dbReference>
<evidence type="ECO:0000313" key="4">
    <source>
        <dbReference type="Proteomes" id="UP001592528"/>
    </source>
</evidence>
<evidence type="ECO:0000313" key="3">
    <source>
        <dbReference type="EMBL" id="MFC1403951.1"/>
    </source>
</evidence>
<proteinExistence type="predicted"/>
<dbReference type="InterPro" id="IPR044146">
    <property type="entry name" value="S1_Tex"/>
</dbReference>
<dbReference type="Pfam" id="PF17674">
    <property type="entry name" value="HHH_9"/>
    <property type="match status" value="1"/>
</dbReference>
<dbReference type="SUPFAM" id="SSF158832">
    <property type="entry name" value="Tex N-terminal region-like"/>
    <property type="match status" value="1"/>
</dbReference>
<dbReference type="PANTHER" id="PTHR10724:SF10">
    <property type="entry name" value="S1 RNA-BINDING DOMAIN-CONTAINING PROTEIN 1"/>
    <property type="match status" value="1"/>
</dbReference>
<dbReference type="Gene3D" id="1.10.150.310">
    <property type="entry name" value="Tex RuvX-like domain-like"/>
    <property type="match status" value="1"/>
</dbReference>
<feature type="compositionally biased region" description="Basic and acidic residues" evidence="1">
    <location>
        <begin position="723"/>
        <end position="735"/>
    </location>
</feature>
<protein>
    <submittedName>
        <fullName evidence="3">Tex family protein</fullName>
    </submittedName>
</protein>
<dbReference type="RefSeq" id="WP_030260726.1">
    <property type="nucleotide sequence ID" value="NZ_JBHEZZ010000012.1"/>
</dbReference>
<dbReference type="InterPro" id="IPR037027">
    <property type="entry name" value="YqgF/RNaseH-like_dom_sf"/>
</dbReference>
<feature type="compositionally biased region" description="Low complexity" evidence="1">
    <location>
        <begin position="772"/>
        <end position="787"/>
    </location>
</feature>
<dbReference type="InterPro" id="IPR012337">
    <property type="entry name" value="RNaseH-like_sf"/>
</dbReference>
<dbReference type="Pfam" id="PF09371">
    <property type="entry name" value="Tex_N"/>
    <property type="match status" value="1"/>
</dbReference>
<dbReference type="InterPro" id="IPR012340">
    <property type="entry name" value="NA-bd_OB-fold"/>
</dbReference>
<dbReference type="InterPro" id="IPR018974">
    <property type="entry name" value="Tex-like_N"/>
</dbReference>
<name>A0ABV6UR62_9ACTN</name>
<evidence type="ECO:0000259" key="2">
    <source>
        <dbReference type="PROSITE" id="PS50126"/>
    </source>
</evidence>
<dbReference type="Gene3D" id="1.10.3500.10">
    <property type="entry name" value="Tex N-terminal region-like"/>
    <property type="match status" value="1"/>
</dbReference>
<dbReference type="InterPro" id="IPR006641">
    <property type="entry name" value="YqgF/RNaseH-like_dom"/>
</dbReference>
<feature type="compositionally biased region" description="Low complexity" evidence="1">
    <location>
        <begin position="751"/>
        <end position="763"/>
    </location>
</feature>
<dbReference type="EMBL" id="JBHEZZ010000012">
    <property type="protein sequence ID" value="MFC1403951.1"/>
    <property type="molecule type" value="Genomic_DNA"/>
</dbReference>
<dbReference type="Pfam" id="PF12836">
    <property type="entry name" value="HHH_3"/>
    <property type="match status" value="1"/>
</dbReference>
<dbReference type="Pfam" id="PF22706">
    <property type="entry name" value="Tex_central_region"/>
    <property type="match status" value="1"/>
</dbReference>